<feature type="region of interest" description="Disordered" evidence="1">
    <location>
        <begin position="1"/>
        <end position="110"/>
    </location>
</feature>
<evidence type="ECO:0000313" key="2">
    <source>
        <dbReference type="EMBL" id="GGN80886.1"/>
    </source>
</evidence>
<feature type="compositionally biased region" description="Basic and acidic residues" evidence="1">
    <location>
        <begin position="20"/>
        <end position="38"/>
    </location>
</feature>
<keyword evidence="3" id="KW-1185">Reference proteome</keyword>
<name>A0A918D7G6_9ACTN</name>
<proteinExistence type="predicted"/>
<accession>A0A918D7G6</accession>
<gene>
    <name evidence="2" type="ORF">GCM10011579_066870</name>
</gene>
<sequence length="110" mass="11765">MPTAAHSVADPAENPEDEANDHKDDSYRPQDAEPREESNDQQNDSQNDHDCLQGTDSPGNRVPLPELVTQEPRAGGGRAESCGTKASRSTVAQYATRSASTPECEVKADG</sequence>
<dbReference type="EMBL" id="BMMM01000014">
    <property type="protein sequence ID" value="GGN80886.1"/>
    <property type="molecule type" value="Genomic_DNA"/>
</dbReference>
<evidence type="ECO:0000313" key="3">
    <source>
        <dbReference type="Proteomes" id="UP000600365"/>
    </source>
</evidence>
<organism evidence="2 3">
    <name type="scientific">Streptomyces albiflavescens</name>
    <dbReference type="NCBI Taxonomy" id="1623582"/>
    <lineage>
        <taxon>Bacteria</taxon>
        <taxon>Bacillati</taxon>
        <taxon>Actinomycetota</taxon>
        <taxon>Actinomycetes</taxon>
        <taxon>Kitasatosporales</taxon>
        <taxon>Streptomycetaceae</taxon>
        <taxon>Streptomyces</taxon>
    </lineage>
</organism>
<dbReference type="Proteomes" id="UP000600365">
    <property type="component" value="Unassembled WGS sequence"/>
</dbReference>
<reference evidence="2 3" key="1">
    <citation type="journal article" date="2014" name="Int. J. Syst. Evol. Microbiol.">
        <title>Complete genome sequence of Corynebacterium casei LMG S-19264T (=DSM 44701T), isolated from a smear-ripened cheese.</title>
        <authorList>
            <consortium name="US DOE Joint Genome Institute (JGI-PGF)"/>
            <person name="Walter F."/>
            <person name="Albersmeier A."/>
            <person name="Kalinowski J."/>
            <person name="Ruckert C."/>
        </authorList>
    </citation>
    <scope>NUCLEOTIDE SEQUENCE [LARGE SCALE GENOMIC DNA]</scope>
    <source>
        <strain evidence="2 3">CGMCC 4.7111</strain>
    </source>
</reference>
<protein>
    <submittedName>
        <fullName evidence="2">Uncharacterized protein</fullName>
    </submittedName>
</protein>
<comment type="caution">
    <text evidence="2">The sequence shown here is derived from an EMBL/GenBank/DDBJ whole genome shotgun (WGS) entry which is preliminary data.</text>
</comment>
<feature type="compositionally biased region" description="Polar residues" evidence="1">
    <location>
        <begin position="84"/>
        <end position="101"/>
    </location>
</feature>
<evidence type="ECO:0000256" key="1">
    <source>
        <dbReference type="SAM" id="MobiDB-lite"/>
    </source>
</evidence>
<dbReference type="AlphaFoldDB" id="A0A918D7G6"/>